<feature type="transmembrane region" description="Helical" evidence="1">
    <location>
        <begin position="177"/>
        <end position="199"/>
    </location>
</feature>
<keyword evidence="1" id="KW-0472">Membrane</keyword>
<feature type="chain" id="PRO_5035771841" description="C-type lectin domain-containing protein" evidence="2">
    <location>
        <begin position="20"/>
        <end position="253"/>
    </location>
</feature>
<keyword evidence="5" id="KW-1185">Reference proteome</keyword>
<evidence type="ECO:0000256" key="1">
    <source>
        <dbReference type="SAM" id="Phobius"/>
    </source>
</evidence>
<evidence type="ECO:0000256" key="2">
    <source>
        <dbReference type="SAM" id="SignalP"/>
    </source>
</evidence>
<dbReference type="SUPFAM" id="SSF56436">
    <property type="entry name" value="C-type lectin-like"/>
    <property type="match status" value="1"/>
</dbReference>
<keyword evidence="1" id="KW-0812">Transmembrane</keyword>
<name>A0A8S1H5J7_9PELO</name>
<dbReference type="Pfam" id="PF00059">
    <property type="entry name" value="Lectin_C"/>
    <property type="match status" value="1"/>
</dbReference>
<dbReference type="Proteomes" id="UP000835052">
    <property type="component" value="Unassembled WGS sequence"/>
</dbReference>
<sequence>MQILTVVFLIILFGCGTIADKEPRSFAEHALRYSVRGQRIAVPLNEKRNADVVQVMKKLSDGTNGTNNKRKASTLDEFFYIGARRDYNNEGIWYDYITGTILTYFNWENGTPKANEGLCVVMNRQAKWLPRNCTELHPVALLFFESTPPDFLEKPSSNSTDQVFADTLEDCDCFAAFVLWTIIVASGLLIHGYLLLFYFSSRQGATLSFTKCTSHDVFIEQIAKPQNYIEETVADDQDTVNLSTMDNITQKGA</sequence>
<feature type="domain" description="C-type lectin" evidence="3">
    <location>
        <begin position="79"/>
        <end position="135"/>
    </location>
</feature>
<evidence type="ECO:0000259" key="3">
    <source>
        <dbReference type="PROSITE" id="PS50041"/>
    </source>
</evidence>
<dbReference type="AlphaFoldDB" id="A0A8S1H5J7"/>
<dbReference type="InterPro" id="IPR016187">
    <property type="entry name" value="CTDL_fold"/>
</dbReference>
<dbReference type="InterPro" id="IPR016186">
    <property type="entry name" value="C-type_lectin-like/link_sf"/>
</dbReference>
<dbReference type="EMBL" id="CAJGYM010000013">
    <property type="protein sequence ID" value="CAD6190048.1"/>
    <property type="molecule type" value="Genomic_DNA"/>
</dbReference>
<evidence type="ECO:0000313" key="4">
    <source>
        <dbReference type="EMBL" id="CAD6190048.1"/>
    </source>
</evidence>
<dbReference type="InterPro" id="IPR001304">
    <property type="entry name" value="C-type_lectin-like"/>
</dbReference>
<keyword evidence="1" id="KW-1133">Transmembrane helix</keyword>
<evidence type="ECO:0000313" key="5">
    <source>
        <dbReference type="Proteomes" id="UP000835052"/>
    </source>
</evidence>
<reference evidence="4" key="1">
    <citation type="submission" date="2020-10" db="EMBL/GenBank/DDBJ databases">
        <authorList>
            <person name="Kikuchi T."/>
        </authorList>
    </citation>
    <scope>NUCLEOTIDE SEQUENCE</scope>
    <source>
        <strain evidence="4">NKZ352</strain>
    </source>
</reference>
<gene>
    <name evidence="4" type="ORF">CAUJ_LOCUS5967</name>
</gene>
<dbReference type="Gene3D" id="3.10.100.10">
    <property type="entry name" value="Mannose-Binding Protein A, subunit A"/>
    <property type="match status" value="1"/>
</dbReference>
<proteinExistence type="predicted"/>
<protein>
    <recommendedName>
        <fullName evidence="3">C-type lectin domain-containing protein</fullName>
    </recommendedName>
</protein>
<organism evidence="4 5">
    <name type="scientific">Caenorhabditis auriculariae</name>
    <dbReference type="NCBI Taxonomy" id="2777116"/>
    <lineage>
        <taxon>Eukaryota</taxon>
        <taxon>Metazoa</taxon>
        <taxon>Ecdysozoa</taxon>
        <taxon>Nematoda</taxon>
        <taxon>Chromadorea</taxon>
        <taxon>Rhabditida</taxon>
        <taxon>Rhabditina</taxon>
        <taxon>Rhabditomorpha</taxon>
        <taxon>Rhabditoidea</taxon>
        <taxon>Rhabditidae</taxon>
        <taxon>Peloderinae</taxon>
        <taxon>Caenorhabditis</taxon>
    </lineage>
</organism>
<comment type="caution">
    <text evidence="4">The sequence shown here is derived from an EMBL/GenBank/DDBJ whole genome shotgun (WGS) entry which is preliminary data.</text>
</comment>
<keyword evidence="2" id="KW-0732">Signal</keyword>
<feature type="signal peptide" evidence="2">
    <location>
        <begin position="1"/>
        <end position="19"/>
    </location>
</feature>
<dbReference type="PROSITE" id="PS50041">
    <property type="entry name" value="C_TYPE_LECTIN_2"/>
    <property type="match status" value="1"/>
</dbReference>
<accession>A0A8S1H5J7</accession>